<accession>A0AA42B207</accession>
<dbReference type="PANTHER" id="PTHR35508">
    <property type="entry name" value="VOLTAGE-DEPENDENT L-TYPE CALCIUM CHANNEL SUBUNIT"/>
    <property type="match status" value="1"/>
</dbReference>
<name>A0AA42B207_PAPNU</name>
<gene>
    <name evidence="2" type="ORF">MKW94_026940</name>
</gene>
<dbReference type="Proteomes" id="UP001177140">
    <property type="component" value="Unassembled WGS sequence"/>
</dbReference>
<organism evidence="2 3">
    <name type="scientific">Papaver nudicaule</name>
    <name type="common">Iceland poppy</name>
    <dbReference type="NCBI Taxonomy" id="74823"/>
    <lineage>
        <taxon>Eukaryota</taxon>
        <taxon>Viridiplantae</taxon>
        <taxon>Streptophyta</taxon>
        <taxon>Embryophyta</taxon>
        <taxon>Tracheophyta</taxon>
        <taxon>Spermatophyta</taxon>
        <taxon>Magnoliopsida</taxon>
        <taxon>Ranunculales</taxon>
        <taxon>Papaveraceae</taxon>
        <taxon>Papaveroideae</taxon>
        <taxon>Papaver</taxon>
    </lineage>
</organism>
<keyword evidence="1" id="KW-1133">Transmembrane helix</keyword>
<protein>
    <submittedName>
        <fullName evidence="2">Uncharacterized protein</fullName>
    </submittedName>
</protein>
<comment type="caution">
    <text evidence="2">The sequence shown here is derived from an EMBL/GenBank/DDBJ whole genome shotgun (WGS) entry which is preliminary data.</text>
</comment>
<keyword evidence="1" id="KW-0812">Transmembrane</keyword>
<dbReference type="EMBL" id="JAJJMA010305264">
    <property type="protein sequence ID" value="MCL7048508.1"/>
    <property type="molecule type" value="Genomic_DNA"/>
</dbReference>
<proteinExistence type="predicted"/>
<evidence type="ECO:0000313" key="3">
    <source>
        <dbReference type="Proteomes" id="UP001177140"/>
    </source>
</evidence>
<sequence length="141" mass="15312">MKNIPSYDVKTSECLEMTIIKIGKSSRRSFSLRHFVEFAYFCSFYASLPGLFYHSLNTQLLIGTITFLSLTGFLVFTLFFLAATVNAVIISLFVSLAAAGGFLAIFFTLALVVISTATITTTIAVLITTASHRSADKGSSI</sequence>
<dbReference type="PANTHER" id="PTHR35508:SF1">
    <property type="entry name" value="VOLTAGE-DEPENDENT L-TYPE CALCIUM CHANNEL SUBUNIT"/>
    <property type="match status" value="1"/>
</dbReference>
<feature type="transmembrane region" description="Helical" evidence="1">
    <location>
        <begin position="35"/>
        <end position="54"/>
    </location>
</feature>
<keyword evidence="1" id="KW-0472">Membrane</keyword>
<evidence type="ECO:0000313" key="2">
    <source>
        <dbReference type="EMBL" id="MCL7048508.1"/>
    </source>
</evidence>
<reference evidence="2" key="1">
    <citation type="submission" date="2022-03" db="EMBL/GenBank/DDBJ databases">
        <title>A functionally conserved STORR gene fusion in Papaver species that diverged 16.8 million years ago.</title>
        <authorList>
            <person name="Catania T."/>
        </authorList>
    </citation>
    <scope>NUCLEOTIDE SEQUENCE</scope>
    <source>
        <strain evidence="2">S-191538</strain>
    </source>
</reference>
<evidence type="ECO:0000256" key="1">
    <source>
        <dbReference type="SAM" id="Phobius"/>
    </source>
</evidence>
<dbReference type="AlphaFoldDB" id="A0AA42B207"/>
<feature type="transmembrane region" description="Helical" evidence="1">
    <location>
        <begin position="60"/>
        <end position="81"/>
    </location>
</feature>
<keyword evidence="3" id="KW-1185">Reference proteome</keyword>